<dbReference type="Proteomes" id="UP001597393">
    <property type="component" value="Unassembled WGS sequence"/>
</dbReference>
<keyword evidence="3" id="KW-1185">Reference proteome</keyword>
<feature type="chain" id="PRO_5046126574" evidence="1">
    <location>
        <begin position="20"/>
        <end position="327"/>
    </location>
</feature>
<organism evidence="2 3">
    <name type="scientific">Sphingobacterium corticis</name>
    <dbReference type="NCBI Taxonomy" id="1812823"/>
    <lineage>
        <taxon>Bacteria</taxon>
        <taxon>Pseudomonadati</taxon>
        <taxon>Bacteroidota</taxon>
        <taxon>Sphingobacteriia</taxon>
        <taxon>Sphingobacteriales</taxon>
        <taxon>Sphingobacteriaceae</taxon>
        <taxon>Sphingobacterium</taxon>
    </lineage>
</organism>
<gene>
    <name evidence="2" type="ORF">ACFSQ3_06245</name>
</gene>
<proteinExistence type="predicted"/>
<reference evidence="3" key="1">
    <citation type="journal article" date="2019" name="Int. J. Syst. Evol. Microbiol.">
        <title>The Global Catalogue of Microorganisms (GCM) 10K type strain sequencing project: providing services to taxonomists for standard genome sequencing and annotation.</title>
        <authorList>
            <consortium name="The Broad Institute Genomics Platform"/>
            <consortium name="The Broad Institute Genome Sequencing Center for Infectious Disease"/>
            <person name="Wu L."/>
            <person name="Ma J."/>
        </authorList>
    </citation>
    <scope>NUCLEOTIDE SEQUENCE [LARGE SCALE GENOMIC DNA]</scope>
    <source>
        <strain evidence="3">KCTC 42248</strain>
    </source>
</reference>
<sequence>MRKLIFLTLSLLIFQHLHAQRYAVHLRDSELKASLYRADSLYFCGNLDESIKLYHHIREKTNYSHNLTLNLATMYAEKGDLTKSADNIVTALDSGFMDLQYFTANPSFDKLRANDIWKTIVIKHQERVSSMLIVESIKFPNLALSILSMGNQDQLAQWKSELKNNHLHAYPDLSMDSVSREQKKVFEANTEILKGLFSLYGFLWEKDLGIDATHVVWMMVQHADHDTKFQMRYLKEMKAAIDRGAVVANKKDYAYMYDRVAKNTGNPQRYGTQVEYRVKTIDNTNKKQIEIVPYLLENEDDLDKLRTEFGLPTWSEYLLMIRQLSGQ</sequence>
<dbReference type="Pfam" id="PF20329">
    <property type="entry name" value="DUF6624"/>
    <property type="match status" value="1"/>
</dbReference>
<evidence type="ECO:0000313" key="3">
    <source>
        <dbReference type="Proteomes" id="UP001597393"/>
    </source>
</evidence>
<evidence type="ECO:0000256" key="1">
    <source>
        <dbReference type="SAM" id="SignalP"/>
    </source>
</evidence>
<dbReference type="InterPro" id="IPR046732">
    <property type="entry name" value="DUF6624"/>
</dbReference>
<evidence type="ECO:0000313" key="2">
    <source>
        <dbReference type="EMBL" id="MFD2598550.1"/>
    </source>
</evidence>
<comment type="caution">
    <text evidence="2">The sequence shown here is derived from an EMBL/GenBank/DDBJ whole genome shotgun (WGS) entry which is preliminary data.</text>
</comment>
<feature type="signal peptide" evidence="1">
    <location>
        <begin position="1"/>
        <end position="19"/>
    </location>
</feature>
<protein>
    <submittedName>
        <fullName evidence="2">DUF6624 domain-containing protein</fullName>
    </submittedName>
</protein>
<dbReference type="RefSeq" id="WP_380868552.1">
    <property type="nucleotide sequence ID" value="NZ_JBHUMA010000006.1"/>
</dbReference>
<name>A0ABW5NI18_9SPHI</name>
<keyword evidence="1" id="KW-0732">Signal</keyword>
<accession>A0ABW5NI18</accession>
<dbReference type="EMBL" id="JBHUMA010000006">
    <property type="protein sequence ID" value="MFD2598550.1"/>
    <property type="molecule type" value="Genomic_DNA"/>
</dbReference>